<dbReference type="PANTHER" id="PTHR30203:SF20">
    <property type="entry name" value="MULTIDRUG RESISTANCE OUTER MEMBRANE PROTEIN MDTP-RELATED"/>
    <property type="match status" value="1"/>
</dbReference>
<keyword evidence="8 9" id="KW-0449">Lipoprotein</keyword>
<dbReference type="AlphaFoldDB" id="A0A562KN64"/>
<comment type="caution">
    <text evidence="10">The sequence shown here is derived from an EMBL/GenBank/DDBJ whole genome shotgun (WGS) entry which is preliminary data.</text>
</comment>
<dbReference type="InterPro" id="IPR010131">
    <property type="entry name" value="MdtP/NodT-like"/>
</dbReference>
<evidence type="ECO:0000313" key="10">
    <source>
        <dbReference type="EMBL" id="TWH96812.1"/>
    </source>
</evidence>
<dbReference type="Gene3D" id="2.20.200.10">
    <property type="entry name" value="Outer membrane efflux proteins (OEP)"/>
    <property type="match status" value="1"/>
</dbReference>
<dbReference type="SUPFAM" id="SSF56954">
    <property type="entry name" value="Outer membrane efflux proteins (OEP)"/>
    <property type="match status" value="1"/>
</dbReference>
<evidence type="ECO:0000256" key="7">
    <source>
        <dbReference type="ARBA" id="ARBA00023139"/>
    </source>
</evidence>
<gene>
    <name evidence="10" type="ORF">IQ35_00744</name>
</gene>
<dbReference type="RefSeq" id="WP_145072009.1">
    <property type="nucleotide sequence ID" value="NZ_JACIIY010000008.1"/>
</dbReference>
<dbReference type="GO" id="GO:0015562">
    <property type="term" value="F:efflux transmembrane transporter activity"/>
    <property type="evidence" value="ECO:0007669"/>
    <property type="project" value="InterPro"/>
</dbReference>
<keyword evidence="3 9" id="KW-1134">Transmembrane beta strand</keyword>
<reference evidence="10 11" key="1">
    <citation type="journal article" date="2015" name="Stand. Genomic Sci.">
        <title>Genomic Encyclopedia of Bacterial and Archaeal Type Strains, Phase III: the genomes of soil and plant-associated and newly described type strains.</title>
        <authorList>
            <person name="Whitman W.B."/>
            <person name="Woyke T."/>
            <person name="Klenk H.P."/>
            <person name="Zhou Y."/>
            <person name="Lilburn T.G."/>
            <person name="Beck B.J."/>
            <person name="De Vos P."/>
            <person name="Vandamme P."/>
            <person name="Eisen J.A."/>
            <person name="Garrity G."/>
            <person name="Hugenholtz P."/>
            <person name="Kyrpides N.C."/>
        </authorList>
    </citation>
    <scope>NUCLEOTIDE SEQUENCE [LARGE SCALE GENOMIC DNA]</scope>
    <source>
        <strain evidence="10 11">CGMCC 1.7748</strain>
    </source>
</reference>
<keyword evidence="4 9" id="KW-0812">Transmembrane</keyword>
<evidence type="ECO:0000256" key="9">
    <source>
        <dbReference type="RuleBase" id="RU362097"/>
    </source>
</evidence>
<feature type="signal peptide" evidence="9">
    <location>
        <begin position="1"/>
        <end position="25"/>
    </location>
</feature>
<dbReference type="PROSITE" id="PS51257">
    <property type="entry name" value="PROKAR_LIPOPROTEIN"/>
    <property type="match status" value="1"/>
</dbReference>
<feature type="chain" id="PRO_5022262891" evidence="9">
    <location>
        <begin position="26"/>
        <end position="508"/>
    </location>
</feature>
<keyword evidence="7 9" id="KW-0564">Palmitate</keyword>
<proteinExistence type="inferred from homology"/>
<accession>A0A562KN64</accession>
<dbReference type="InterPro" id="IPR003423">
    <property type="entry name" value="OMP_efflux"/>
</dbReference>
<sequence length="508" mass="53685">MPMSRRSFPVRGLLAASAIALSACAAVPDLGRKPEVRAAQSIATERSLAAARRDWPGEGWWAAYGDPQLTALIEEGLRNAPDMAAAGARFRQARAMAQQAGAPLLPTVDLDAQAGVTKQSYNMGMPSDFVPKGWLGTGQVALNLGWDLDLWGKNRAALAAATSEARAAEIDARQARLALTTGIADAYADLARLYDDADIQQRALDIRLASRKLVADRLRNGLETRGSARQADATVSSARARLAAAKMAIELRQHQIAALIGAGPDRGLDITRPQVERLEPLGLPADVTTDLVARRPDIAAALARTEAAAKRIKVARADFFPAIRLSALIGVQSLGYETILGQSSTGALVPAGGSKPFTDTLFDKGSIFGNAGPAISLPLFRGGALQGQYRGARAVYDEAVASYDKTVLGAYQQVADAVTSRRALDQRLTEARAALTASEEAYAIAQKRYKGGLSAYIDVLNVEDQLLSARQSVVELEASAFSLDIALIRALGGGFAASDITAKDRPNG</sequence>
<keyword evidence="11" id="KW-1185">Reference proteome</keyword>
<dbReference type="InterPro" id="IPR006311">
    <property type="entry name" value="TAT_signal"/>
</dbReference>
<keyword evidence="6 9" id="KW-0472">Membrane</keyword>
<dbReference type="GO" id="GO:0005886">
    <property type="term" value="C:plasma membrane"/>
    <property type="evidence" value="ECO:0007669"/>
    <property type="project" value="UniProtKB-SubCell"/>
</dbReference>
<comment type="similarity">
    <text evidence="2 9">Belongs to the outer membrane factor (OMF) (TC 1.B.17) family.</text>
</comment>
<evidence type="ECO:0000256" key="6">
    <source>
        <dbReference type="ARBA" id="ARBA00023136"/>
    </source>
</evidence>
<evidence type="ECO:0000256" key="1">
    <source>
        <dbReference type="ARBA" id="ARBA00004370"/>
    </source>
</evidence>
<evidence type="ECO:0000256" key="5">
    <source>
        <dbReference type="ARBA" id="ARBA00022729"/>
    </source>
</evidence>
<evidence type="ECO:0000256" key="8">
    <source>
        <dbReference type="ARBA" id="ARBA00023288"/>
    </source>
</evidence>
<dbReference type="NCBIfam" id="TIGR01845">
    <property type="entry name" value="outer_NodT"/>
    <property type="match status" value="1"/>
</dbReference>
<dbReference type="PROSITE" id="PS51318">
    <property type="entry name" value="TAT"/>
    <property type="match status" value="1"/>
</dbReference>
<protein>
    <submittedName>
        <fullName evidence="10">NodT family efflux transporter outer membrane factor (OMF) lipoprotein</fullName>
    </submittedName>
</protein>
<evidence type="ECO:0000256" key="2">
    <source>
        <dbReference type="ARBA" id="ARBA00007613"/>
    </source>
</evidence>
<dbReference type="Pfam" id="PF02321">
    <property type="entry name" value="OEP"/>
    <property type="match status" value="2"/>
</dbReference>
<name>A0A562KN64_SPHWJ</name>
<dbReference type="PANTHER" id="PTHR30203">
    <property type="entry name" value="OUTER MEMBRANE CATION EFFLUX PROTEIN"/>
    <property type="match status" value="1"/>
</dbReference>
<evidence type="ECO:0000256" key="4">
    <source>
        <dbReference type="ARBA" id="ARBA00022692"/>
    </source>
</evidence>
<organism evidence="10 11">
    <name type="scientific">Sphingobium wenxiniae (strain DSM 21828 / CGMCC 1.7748 / JZ-1)</name>
    <dbReference type="NCBI Taxonomy" id="595605"/>
    <lineage>
        <taxon>Bacteria</taxon>
        <taxon>Pseudomonadati</taxon>
        <taxon>Pseudomonadota</taxon>
        <taxon>Alphaproteobacteria</taxon>
        <taxon>Sphingomonadales</taxon>
        <taxon>Sphingomonadaceae</taxon>
        <taxon>Sphingobium</taxon>
    </lineage>
</organism>
<evidence type="ECO:0000313" key="11">
    <source>
        <dbReference type="Proteomes" id="UP000316624"/>
    </source>
</evidence>
<dbReference type="Proteomes" id="UP000316624">
    <property type="component" value="Unassembled WGS sequence"/>
</dbReference>
<evidence type="ECO:0000256" key="3">
    <source>
        <dbReference type="ARBA" id="ARBA00022452"/>
    </source>
</evidence>
<dbReference type="Gene3D" id="1.20.1600.10">
    <property type="entry name" value="Outer membrane efflux proteins (OEP)"/>
    <property type="match status" value="1"/>
</dbReference>
<keyword evidence="5 9" id="KW-0732">Signal</keyword>
<dbReference type="EMBL" id="VLKK01000002">
    <property type="protein sequence ID" value="TWH96812.1"/>
    <property type="molecule type" value="Genomic_DNA"/>
</dbReference>
<comment type="subcellular location">
    <subcellularLocation>
        <location evidence="9">Cell membrane</location>
        <topology evidence="9">Lipid-anchor</topology>
    </subcellularLocation>
    <subcellularLocation>
        <location evidence="1">Membrane</location>
    </subcellularLocation>
</comment>